<protein>
    <submittedName>
        <fullName evidence="1">Uncharacterized protein</fullName>
    </submittedName>
</protein>
<evidence type="ECO:0000313" key="1">
    <source>
        <dbReference type="EMBL" id="MYN53785.1"/>
    </source>
</evidence>
<accession>A0A7X4HN56</accession>
<dbReference type="AlphaFoldDB" id="A0A7X4HN56"/>
<organism evidence="1 2">
    <name type="scientific">Lactobacillus crispatus</name>
    <dbReference type="NCBI Taxonomy" id="47770"/>
    <lineage>
        <taxon>Bacteria</taxon>
        <taxon>Bacillati</taxon>
        <taxon>Bacillota</taxon>
        <taxon>Bacilli</taxon>
        <taxon>Lactobacillales</taxon>
        <taxon>Lactobacillaceae</taxon>
        <taxon>Lactobacillus</taxon>
    </lineage>
</organism>
<dbReference type="RefSeq" id="WP_160811099.1">
    <property type="nucleotide sequence ID" value="NZ_WWFF01000006.1"/>
</dbReference>
<gene>
    <name evidence="1" type="ORF">GTK63_05530</name>
</gene>
<proteinExistence type="predicted"/>
<reference evidence="1 2" key="1">
    <citation type="submission" date="2020-01" db="EMBL/GenBank/DDBJ databases">
        <title>Vaginal microbiome of pregnant Indian women: Insights into the genome of dominants Lactobacillus species.</title>
        <authorList>
            <person name="Das B."/>
            <person name="Mehta O."/>
            <person name="Ghosh T.S."/>
            <person name="Kothidar A."/>
            <person name="Gowtham M.R."/>
            <person name="Mitra R."/>
            <person name="Kshetrapal P."/>
            <person name="Wadhwa N."/>
            <person name="Thiruvengadam R."/>
            <person name="Nair G.B."/>
            <person name="Bhatnagar S."/>
            <person name="Pore S."/>
        </authorList>
    </citation>
    <scope>NUCLEOTIDE SEQUENCE [LARGE SCALE GENOMIC DNA]</scope>
    <source>
        <strain evidence="1 2">Indica2</strain>
    </source>
</reference>
<name>A0A7X4HN56_9LACO</name>
<evidence type="ECO:0000313" key="2">
    <source>
        <dbReference type="Proteomes" id="UP000460132"/>
    </source>
</evidence>
<comment type="caution">
    <text evidence="1">The sequence shown here is derived from an EMBL/GenBank/DDBJ whole genome shotgun (WGS) entry which is preliminary data.</text>
</comment>
<dbReference type="Proteomes" id="UP000460132">
    <property type="component" value="Unassembled WGS sequence"/>
</dbReference>
<dbReference type="EMBL" id="WWFF01000006">
    <property type="protein sequence ID" value="MYN53785.1"/>
    <property type="molecule type" value="Genomic_DNA"/>
</dbReference>
<sequence>MMHYVVNPHNVDFLVIGKLVRDYYLKGKELPPIEVYLRRDFKYEIINQDVFYAYIITNHVDVCRVKGSKGND</sequence>